<sequence>MKKTTLLILAFVATALISCTNSTGDSFGYVAPPPTEQNLDSNELGYMQQPGGVSAGIIGEQGHASHDAFVTIKE</sequence>
<gene>
    <name evidence="2" type="ordered locus">F7308_0378</name>
</gene>
<dbReference type="EMBL" id="CP002872">
    <property type="protein sequence ID" value="AEI35306.1"/>
    <property type="molecule type" value="Genomic_DNA"/>
</dbReference>
<proteinExistence type="predicted"/>
<dbReference type="Proteomes" id="UP000000490">
    <property type="component" value="Chromosome"/>
</dbReference>
<organism evidence="2 3">
    <name type="scientific">Francisella salina</name>
    <dbReference type="NCBI Taxonomy" id="573569"/>
    <lineage>
        <taxon>Bacteria</taxon>
        <taxon>Pseudomonadati</taxon>
        <taxon>Pseudomonadota</taxon>
        <taxon>Gammaproteobacteria</taxon>
        <taxon>Thiotrichales</taxon>
        <taxon>Francisellaceae</taxon>
        <taxon>Francisella</taxon>
    </lineage>
</organism>
<keyword evidence="1" id="KW-0732">Signal</keyword>
<keyword evidence="3" id="KW-1185">Reference proteome</keyword>
<name>A0ABN3ZJG8_FRAST</name>
<reference evidence="2" key="1">
    <citation type="submission" date="2011-05" db="EMBL/GenBank/DDBJ databases">
        <authorList>
            <person name="Kuske C.R."/>
            <person name="Challacombe J.F."/>
            <person name="Siddaramappa S."/>
            <person name="Petersen J.M."/>
            <person name="Bruce D.C."/>
        </authorList>
    </citation>
    <scope>NUCLEOTIDE SEQUENCE</scope>
    <source>
        <strain evidence="2">TX077308</strain>
    </source>
</reference>
<protein>
    <recommendedName>
        <fullName evidence="4">Lipoprotein</fullName>
    </recommendedName>
</protein>
<evidence type="ECO:0000313" key="3">
    <source>
        <dbReference type="Proteomes" id="UP000000490"/>
    </source>
</evidence>
<feature type="chain" id="PRO_5045272638" description="Lipoprotein" evidence="1">
    <location>
        <begin position="25"/>
        <end position="74"/>
    </location>
</feature>
<evidence type="ECO:0008006" key="4">
    <source>
        <dbReference type="Google" id="ProtNLM"/>
    </source>
</evidence>
<dbReference type="PROSITE" id="PS51257">
    <property type="entry name" value="PROKAR_LIPOPROTEIN"/>
    <property type="match status" value="1"/>
</dbReference>
<dbReference type="RefSeq" id="WP_013922156.1">
    <property type="nucleotide sequence ID" value="NC_015696.1"/>
</dbReference>
<feature type="signal peptide" evidence="1">
    <location>
        <begin position="1"/>
        <end position="24"/>
    </location>
</feature>
<evidence type="ECO:0000313" key="2">
    <source>
        <dbReference type="EMBL" id="AEI35306.1"/>
    </source>
</evidence>
<evidence type="ECO:0000256" key="1">
    <source>
        <dbReference type="SAM" id="SignalP"/>
    </source>
</evidence>
<accession>A0ABN3ZJG8</accession>